<name>A0A368N0C0_9FLAO</name>
<feature type="chain" id="PRO_5016819374" evidence="1">
    <location>
        <begin position="20"/>
        <end position="147"/>
    </location>
</feature>
<proteinExistence type="predicted"/>
<sequence>MKKLITLLALLLFCVYSNAQTAEQTIDWLNSKKTDIRPLRSVYHYDISHELISINFSTEGILFAYKYWFGDKYISIDDKIAWKNITEINIDQEFNDIIIKTGLTSKGKNRYLKLYIGGKKDLADRFSKALTHMATLKGAKLIDEDLF</sequence>
<keyword evidence="3" id="KW-1185">Reference proteome</keyword>
<reference evidence="2 3" key="1">
    <citation type="submission" date="2018-07" db="EMBL/GenBank/DDBJ databases">
        <title>Chryseobacterium lacus sp. nov., isolated from lake water.</title>
        <authorList>
            <person name="Li C.-M."/>
        </authorList>
    </citation>
    <scope>NUCLEOTIDE SEQUENCE [LARGE SCALE GENOMIC DNA]</scope>
    <source>
        <strain evidence="2 3">YLOS41</strain>
    </source>
</reference>
<protein>
    <submittedName>
        <fullName evidence="2">Uncharacterized protein</fullName>
    </submittedName>
</protein>
<dbReference type="RefSeq" id="WP_114302946.1">
    <property type="nucleotide sequence ID" value="NZ_QPIE01000002.1"/>
</dbReference>
<organism evidence="2 3">
    <name type="scientific">Chryseobacterium lacus</name>
    <dbReference type="NCBI Taxonomy" id="2058346"/>
    <lineage>
        <taxon>Bacteria</taxon>
        <taxon>Pseudomonadati</taxon>
        <taxon>Bacteroidota</taxon>
        <taxon>Flavobacteriia</taxon>
        <taxon>Flavobacteriales</taxon>
        <taxon>Weeksellaceae</taxon>
        <taxon>Chryseobacterium group</taxon>
        <taxon>Chryseobacterium</taxon>
    </lineage>
</organism>
<feature type="signal peptide" evidence="1">
    <location>
        <begin position="1"/>
        <end position="19"/>
    </location>
</feature>
<comment type="caution">
    <text evidence="2">The sequence shown here is derived from an EMBL/GenBank/DDBJ whole genome shotgun (WGS) entry which is preliminary data.</text>
</comment>
<gene>
    <name evidence="2" type="ORF">DQ356_02800</name>
</gene>
<accession>A0A368N0C0</accession>
<dbReference type="OrthoDB" id="1244489at2"/>
<keyword evidence="1" id="KW-0732">Signal</keyword>
<dbReference type="Proteomes" id="UP000252172">
    <property type="component" value="Unassembled WGS sequence"/>
</dbReference>
<dbReference type="AlphaFoldDB" id="A0A368N0C0"/>
<evidence type="ECO:0000256" key="1">
    <source>
        <dbReference type="SAM" id="SignalP"/>
    </source>
</evidence>
<evidence type="ECO:0000313" key="2">
    <source>
        <dbReference type="EMBL" id="RCU43967.1"/>
    </source>
</evidence>
<evidence type="ECO:0000313" key="3">
    <source>
        <dbReference type="Proteomes" id="UP000252172"/>
    </source>
</evidence>
<dbReference type="EMBL" id="QPIE01000002">
    <property type="protein sequence ID" value="RCU43967.1"/>
    <property type="molecule type" value="Genomic_DNA"/>
</dbReference>